<dbReference type="InterPro" id="IPR043129">
    <property type="entry name" value="ATPase_NBD"/>
</dbReference>
<dbReference type="PANTHER" id="PTHR10196:SF93">
    <property type="entry name" value="L-RHAMNULOKINASE"/>
    <property type="match status" value="1"/>
</dbReference>
<keyword evidence="7" id="KW-0684">Rhamnose metabolism</keyword>
<keyword evidence="3" id="KW-0547">Nucleotide-binding</keyword>
<gene>
    <name evidence="10" type="primary">rhaB</name>
    <name evidence="10" type="ORF">NOCA280096</name>
</gene>
<dbReference type="AlphaFoldDB" id="A0A2P2CF80"/>
<keyword evidence="2 10" id="KW-0808">Transferase</keyword>
<evidence type="ECO:0000256" key="7">
    <source>
        <dbReference type="ARBA" id="ARBA00023308"/>
    </source>
</evidence>
<evidence type="ECO:0000256" key="4">
    <source>
        <dbReference type="ARBA" id="ARBA00022777"/>
    </source>
</evidence>
<dbReference type="EC" id="2.7.1.5" evidence="10"/>
<organism evidence="10">
    <name type="scientific">metagenome</name>
    <dbReference type="NCBI Taxonomy" id="256318"/>
    <lineage>
        <taxon>unclassified sequences</taxon>
        <taxon>metagenomes</taxon>
    </lineage>
</organism>
<evidence type="ECO:0000256" key="6">
    <source>
        <dbReference type="ARBA" id="ARBA00023157"/>
    </source>
</evidence>
<dbReference type="GO" id="GO:0005524">
    <property type="term" value="F:ATP binding"/>
    <property type="evidence" value="ECO:0007669"/>
    <property type="project" value="UniProtKB-KW"/>
</dbReference>
<dbReference type="PANTHER" id="PTHR10196">
    <property type="entry name" value="SUGAR KINASE"/>
    <property type="match status" value="1"/>
</dbReference>
<dbReference type="InterPro" id="IPR018485">
    <property type="entry name" value="FGGY_C"/>
</dbReference>
<evidence type="ECO:0000259" key="8">
    <source>
        <dbReference type="Pfam" id="PF00370"/>
    </source>
</evidence>
<evidence type="ECO:0000256" key="5">
    <source>
        <dbReference type="ARBA" id="ARBA00022840"/>
    </source>
</evidence>
<dbReference type="CDD" id="cd07771">
    <property type="entry name" value="ASKHA_NBD_FGGY_RhaB-like"/>
    <property type="match status" value="1"/>
</dbReference>
<accession>A0A2P2CF80</accession>
<dbReference type="GO" id="GO:0019301">
    <property type="term" value="P:rhamnose catabolic process"/>
    <property type="evidence" value="ECO:0007669"/>
    <property type="project" value="InterPro"/>
</dbReference>
<dbReference type="InterPro" id="IPR018484">
    <property type="entry name" value="FGGY_N"/>
</dbReference>
<dbReference type="EMBL" id="CZKA01000078">
    <property type="protein sequence ID" value="CUR60680.1"/>
    <property type="molecule type" value="Genomic_DNA"/>
</dbReference>
<dbReference type="GO" id="GO:0005829">
    <property type="term" value="C:cytosol"/>
    <property type="evidence" value="ECO:0007669"/>
    <property type="project" value="TreeGrafter"/>
</dbReference>
<evidence type="ECO:0000256" key="2">
    <source>
        <dbReference type="ARBA" id="ARBA00022679"/>
    </source>
</evidence>
<dbReference type="GO" id="GO:0006071">
    <property type="term" value="P:glycerol metabolic process"/>
    <property type="evidence" value="ECO:0007669"/>
    <property type="project" value="TreeGrafter"/>
</dbReference>
<reference evidence="10" key="1">
    <citation type="submission" date="2015-08" db="EMBL/GenBank/DDBJ databases">
        <authorList>
            <person name="Babu N.S."/>
            <person name="Beckwith C.J."/>
            <person name="Beseler K.G."/>
            <person name="Brison A."/>
            <person name="Carone J.V."/>
            <person name="Caskin T.P."/>
            <person name="Diamond M."/>
            <person name="Durham M.E."/>
            <person name="Foxe J.M."/>
            <person name="Go M."/>
            <person name="Henderson B.A."/>
            <person name="Jones I.B."/>
            <person name="McGettigan J.A."/>
            <person name="Micheletti S.J."/>
            <person name="Nasrallah M.E."/>
            <person name="Ortiz D."/>
            <person name="Piller C.R."/>
            <person name="Privatt S.R."/>
            <person name="Schneider S.L."/>
            <person name="Sharp S."/>
            <person name="Smith T.C."/>
            <person name="Stanton J.D."/>
            <person name="Ullery H.E."/>
            <person name="Wilson R.J."/>
            <person name="Serrano M.G."/>
            <person name="Buck G."/>
            <person name="Lee V."/>
            <person name="Wang Y."/>
            <person name="Carvalho R."/>
            <person name="Voegtly L."/>
            <person name="Shi R."/>
            <person name="Duckworth R."/>
            <person name="Johnson A."/>
            <person name="Loviza R."/>
            <person name="Walstead R."/>
            <person name="Shah Z."/>
            <person name="Kiflezghi M."/>
            <person name="Wade K."/>
            <person name="Ball S.L."/>
            <person name="Bradley K.W."/>
            <person name="Asai D.J."/>
            <person name="Bowman C.A."/>
            <person name="Russell D.A."/>
            <person name="Pope W.H."/>
            <person name="Jacobs-Sera D."/>
            <person name="Hendrix R.W."/>
            <person name="Hatfull G.F."/>
        </authorList>
    </citation>
    <scope>NUCLEOTIDE SEQUENCE</scope>
</reference>
<dbReference type="InterPro" id="IPR013449">
    <property type="entry name" value="Rhamnulokinase"/>
</dbReference>
<keyword evidence="6" id="KW-1015">Disulfide bond</keyword>
<evidence type="ECO:0000313" key="10">
    <source>
        <dbReference type="EMBL" id="CUR60680.1"/>
    </source>
</evidence>
<dbReference type="GO" id="GO:0008993">
    <property type="term" value="F:rhamnulokinase activity"/>
    <property type="evidence" value="ECO:0007669"/>
    <property type="project" value="UniProtKB-EC"/>
</dbReference>
<evidence type="ECO:0000256" key="3">
    <source>
        <dbReference type="ARBA" id="ARBA00022741"/>
    </source>
</evidence>
<dbReference type="Gene3D" id="3.30.420.40">
    <property type="match status" value="2"/>
</dbReference>
<name>A0A2P2CF80_9ZZZZ</name>
<proteinExistence type="inferred from homology"/>
<comment type="similarity">
    <text evidence="1">Belongs to the FGGY kinase family.</text>
</comment>
<dbReference type="GO" id="GO:0004370">
    <property type="term" value="F:glycerol kinase activity"/>
    <property type="evidence" value="ECO:0007669"/>
    <property type="project" value="TreeGrafter"/>
</dbReference>
<dbReference type="Pfam" id="PF02782">
    <property type="entry name" value="FGGY_C"/>
    <property type="match status" value="1"/>
</dbReference>
<evidence type="ECO:0000259" key="9">
    <source>
        <dbReference type="Pfam" id="PF02782"/>
    </source>
</evidence>
<feature type="domain" description="Carbohydrate kinase FGGY N-terminal" evidence="8">
    <location>
        <begin position="10"/>
        <end position="245"/>
    </location>
</feature>
<evidence type="ECO:0000256" key="1">
    <source>
        <dbReference type="ARBA" id="ARBA00009156"/>
    </source>
</evidence>
<feature type="domain" description="Carbohydrate kinase FGGY C-terminal" evidence="9">
    <location>
        <begin position="255"/>
        <end position="452"/>
    </location>
</feature>
<dbReference type="Pfam" id="PF00370">
    <property type="entry name" value="FGGY_N"/>
    <property type="match status" value="1"/>
</dbReference>
<protein>
    <submittedName>
        <fullName evidence="10">Rhamnulokinase</fullName>
        <ecNumber evidence="10">2.7.1.5</ecNumber>
    </submittedName>
</protein>
<keyword evidence="4 10" id="KW-0418">Kinase</keyword>
<sequence length="505" mass="52798">MSDAVASVRVVAVDLGATSGRVMVAEVGPGVLELTEVHRFPNGPVSVEGALRWDVVSIFREVRTGLRLAAAGGTVDGIGIDSWAVDYGLVSPSGSLLGQPFCYRDSRTDGIAERVAQLVGEAEQYDVNGLQQLPFTTINQLVADGPERLAEAGSMLLLPDLLAYWLTGRIGTERTNASTTGLYDVRSGEWATGLAERVGVPPGILAPLRSAGDVVGRLLPEVADELGFQAPVIAVGSHDTASAVVAVPSDRRPSAYISSGTWSLVGLELAHPVLGEAARAADFTNEGGVDGTIRFLKNVMGLWVLSQSVWAWGREGVPDSDLPSLLTAAASVPALRTVIDINDARLLPPGTGPHDSMPARLRALAREAGEPEPRTPAEVVRCILDSLALAYRLQVRRAAALAGVDVEVVHVVGGGANNLMLNQLTADACEVPVYAGPVEASALGNVLVQARALGAALPDLASMRSLIRDTHEIVVYAPRPGLDWAAAADRLAAPGTNPTTSERVT</sequence>
<keyword evidence="5" id="KW-0067">ATP-binding</keyword>
<dbReference type="SUPFAM" id="SSF53067">
    <property type="entry name" value="Actin-like ATPase domain"/>
    <property type="match status" value="2"/>
</dbReference>